<dbReference type="Pfam" id="PF22705">
    <property type="entry name" value="C2-set_3"/>
    <property type="match status" value="1"/>
</dbReference>
<evidence type="ECO:0000256" key="6">
    <source>
        <dbReference type="ARBA" id="ARBA00023136"/>
    </source>
</evidence>
<dbReference type="InterPro" id="IPR043136">
    <property type="entry name" value="B30.2/SPRY_sf"/>
</dbReference>
<feature type="signal peptide" evidence="12">
    <location>
        <begin position="1"/>
        <end position="30"/>
    </location>
</feature>
<evidence type="ECO:0000313" key="15">
    <source>
        <dbReference type="Ensembl" id="ENSPPAP00000041078.1"/>
    </source>
</evidence>
<dbReference type="InterPro" id="IPR003599">
    <property type="entry name" value="Ig_sub"/>
</dbReference>
<dbReference type="PANTHER" id="PTHR24100:SF110">
    <property type="entry name" value="BUTYROPHILIN SUBFAMILY 2 MEMBER A3-RELATED"/>
    <property type="match status" value="1"/>
</dbReference>
<reference evidence="15 16" key="1">
    <citation type="journal article" date="2012" name="Nature">
        <title>The bonobo genome compared with the chimpanzee and human genomes.</title>
        <authorList>
            <person name="Prufer K."/>
            <person name="Munch K."/>
            <person name="Hellmann I."/>
            <person name="Akagi K."/>
            <person name="Miller J.R."/>
            <person name="Walenz B."/>
            <person name="Koren S."/>
            <person name="Sutton G."/>
            <person name="Kodira C."/>
            <person name="Winer R."/>
            <person name="Knight J.R."/>
            <person name="Mullikin J.C."/>
            <person name="Meader S.J."/>
            <person name="Ponting C.P."/>
            <person name="Lunter G."/>
            <person name="Higashino S."/>
            <person name="Hobolth A."/>
            <person name="Dutheil J."/>
            <person name="Karakoc E."/>
            <person name="Alkan C."/>
            <person name="Sajjadian S."/>
            <person name="Catacchio C.R."/>
            <person name="Ventura M."/>
            <person name="Marques-Bonet T."/>
            <person name="Eichler E.E."/>
            <person name="Andre C."/>
            <person name="Atencia R."/>
            <person name="Mugisha L."/>
            <person name="Junhold J."/>
            <person name="Patterson N."/>
            <person name="Siebauer M."/>
            <person name="Good J.M."/>
            <person name="Fischer A."/>
            <person name="Ptak S.E."/>
            <person name="Lachmann M."/>
            <person name="Symer D.E."/>
            <person name="Mailund T."/>
            <person name="Schierup M.H."/>
            <person name="Andres A.M."/>
            <person name="Kelso J."/>
            <person name="Paabo S."/>
        </authorList>
    </citation>
    <scope>NUCLEOTIDE SEQUENCE [LARGE SCALE GENOMIC DNA]</scope>
</reference>
<keyword evidence="9" id="KW-0393">Immunoglobulin domain</keyword>
<dbReference type="InterPro" id="IPR036179">
    <property type="entry name" value="Ig-like_dom_sf"/>
</dbReference>
<dbReference type="Pfam" id="PF00622">
    <property type="entry name" value="SPRY"/>
    <property type="match status" value="1"/>
</dbReference>
<evidence type="ECO:0000259" key="13">
    <source>
        <dbReference type="PROSITE" id="PS50188"/>
    </source>
</evidence>
<protein>
    <recommendedName>
        <fullName evidence="17">Butyrophilin subfamily 2 member A1</fullName>
    </recommendedName>
</protein>
<dbReference type="InterPro" id="IPR013783">
    <property type="entry name" value="Ig-like_fold"/>
</dbReference>
<dbReference type="InterPro" id="IPR037958">
    <property type="entry name" value="SPRY/PRY_BTN1/2"/>
</dbReference>
<accession>A0A2R9CJ86</accession>
<keyword evidence="4 12" id="KW-0732">Signal</keyword>
<organism evidence="15 16">
    <name type="scientific">Pan paniscus</name>
    <name type="common">Pygmy chimpanzee</name>
    <name type="synonym">Bonobo</name>
    <dbReference type="NCBI Taxonomy" id="9597"/>
    <lineage>
        <taxon>Eukaryota</taxon>
        <taxon>Metazoa</taxon>
        <taxon>Chordata</taxon>
        <taxon>Craniata</taxon>
        <taxon>Vertebrata</taxon>
        <taxon>Euteleostomi</taxon>
        <taxon>Mammalia</taxon>
        <taxon>Eutheria</taxon>
        <taxon>Euarchontoglires</taxon>
        <taxon>Primates</taxon>
        <taxon>Haplorrhini</taxon>
        <taxon>Catarrhini</taxon>
        <taxon>Hominidae</taxon>
        <taxon>Pan</taxon>
    </lineage>
</organism>
<dbReference type="Gene3D" id="2.60.40.10">
    <property type="entry name" value="Immunoglobulins"/>
    <property type="match status" value="2"/>
</dbReference>
<evidence type="ECO:0000256" key="9">
    <source>
        <dbReference type="ARBA" id="ARBA00023319"/>
    </source>
</evidence>
<dbReference type="Pfam" id="PF07686">
    <property type="entry name" value="V-set"/>
    <property type="match status" value="1"/>
</dbReference>
<dbReference type="SMART" id="SM00406">
    <property type="entry name" value="IGv"/>
    <property type="match status" value="1"/>
</dbReference>
<keyword evidence="5 11" id="KW-1133">Transmembrane helix</keyword>
<dbReference type="CDD" id="cd15819">
    <property type="entry name" value="SPRY_PRY_BTN1_2"/>
    <property type="match status" value="1"/>
</dbReference>
<reference evidence="15" key="3">
    <citation type="submission" date="2025-09" db="UniProtKB">
        <authorList>
            <consortium name="Ensembl"/>
        </authorList>
    </citation>
    <scope>IDENTIFICATION</scope>
</reference>
<evidence type="ECO:0000256" key="10">
    <source>
        <dbReference type="SAM" id="Coils"/>
    </source>
</evidence>
<feature type="coiled-coil region" evidence="10">
    <location>
        <begin position="270"/>
        <end position="315"/>
    </location>
</feature>
<keyword evidence="3 11" id="KW-0812">Transmembrane</keyword>
<dbReference type="InterPro" id="IPR007110">
    <property type="entry name" value="Ig-like_dom"/>
</dbReference>
<dbReference type="SMART" id="SM00409">
    <property type="entry name" value="IG"/>
    <property type="match status" value="1"/>
</dbReference>
<proteinExistence type="inferred from homology"/>
<dbReference type="Gene3D" id="2.60.120.920">
    <property type="match status" value="1"/>
</dbReference>
<evidence type="ECO:0000256" key="2">
    <source>
        <dbReference type="ARBA" id="ARBA00007591"/>
    </source>
</evidence>
<dbReference type="SMART" id="SM00449">
    <property type="entry name" value="SPRY"/>
    <property type="match status" value="1"/>
</dbReference>
<dbReference type="PANTHER" id="PTHR24100">
    <property type="entry name" value="BUTYROPHILIN"/>
    <property type="match status" value="1"/>
</dbReference>
<keyword evidence="6 11" id="KW-0472">Membrane</keyword>
<dbReference type="Ensembl" id="ENSPPAT00000063999.1">
    <property type="protein sequence ID" value="ENSPPAP00000041078.1"/>
    <property type="gene ID" value="ENSPPAG00000043160.1"/>
</dbReference>
<dbReference type="FunFam" id="2.60.40.10:FF:000088">
    <property type="entry name" value="Butyrophilin subfamily 1 member A1"/>
    <property type="match status" value="1"/>
</dbReference>
<dbReference type="AlphaFoldDB" id="A0A2R9CJ86"/>
<comment type="subcellular location">
    <subcellularLocation>
        <location evidence="1">Membrane</location>
        <topology evidence="1">Single-pass type I membrane protein</topology>
    </subcellularLocation>
</comment>
<sequence>MEPAAALHLSRPASLLLLLLLLSLCALVSAQVTVVGPTDPILAMVGENTTLRCCLSPEENAEDMEVRWFQSQFSPAVFVYKGGRERKEEQKEEYRGRTTFVSKDSRGSVALIIHNVTAEDNGIYQCYFQEGRSCNEAILHLVVAGLDSEPVIEMRDHEDGGIQLECISGGWYPKPLTVWRDPYGEVVPALKEVSTPDADSLFMVTTAVIIRDKSVRNVSCSINDTLLGQKKESVIFIPESFMPSRSPCVVILPVIMIILMIPIAICIYWINNLQKEKKILSGQKELEQERKETALKELEKEHVEKEKELQIKGKRGWRRTFLHAANVVLDQDTGHPYLFVSEDKRSVTLDPSRESIPGNSERFDSQLCVLGQESFASGKHYLEVDVENVIEWTVGICRDNVERKWEVPLLPQNGFWTLEMHKRKYWAPTSPKWILSLEEPLCQVGIFLDYEAGDVSFYNMKDRSHIYTFPHSAFSVPVRPFFSLGSYDSQILICSAFTGASGVTVPEEGWTLHRAGTHRSPQNQFPSLTAMETSPGHLSSHCTMPLVEDTPSSPLVTQENIFQLPLSHPLQISAPVHLLIRCGFSSSFGCNYGMESRHRELVVPQLPARKKV</sequence>
<dbReference type="InterPro" id="IPR050504">
    <property type="entry name" value="IgSF_BTN/MOG"/>
</dbReference>
<name>A0A2R9CJ86_PANPA</name>
<dbReference type="SMART" id="SM00589">
    <property type="entry name" value="PRY"/>
    <property type="match status" value="1"/>
</dbReference>
<dbReference type="FunFam" id="2.60.40.10:FF:000208">
    <property type="entry name" value="Butyrophilin subfamily 1 member A1"/>
    <property type="match status" value="1"/>
</dbReference>
<dbReference type="InterPro" id="IPR003877">
    <property type="entry name" value="SPRY_dom"/>
</dbReference>
<evidence type="ECO:0000256" key="1">
    <source>
        <dbReference type="ARBA" id="ARBA00004479"/>
    </source>
</evidence>
<dbReference type="InterPro" id="IPR013106">
    <property type="entry name" value="Ig_V-set"/>
</dbReference>
<feature type="chain" id="PRO_5015331735" description="Butyrophilin subfamily 2 member A1" evidence="12">
    <location>
        <begin position="31"/>
        <end position="612"/>
    </location>
</feature>
<dbReference type="GO" id="GO:0009897">
    <property type="term" value="C:external side of plasma membrane"/>
    <property type="evidence" value="ECO:0007669"/>
    <property type="project" value="TreeGrafter"/>
</dbReference>
<dbReference type="InterPro" id="IPR013320">
    <property type="entry name" value="ConA-like_dom_sf"/>
</dbReference>
<evidence type="ECO:0000256" key="11">
    <source>
        <dbReference type="SAM" id="Phobius"/>
    </source>
</evidence>
<evidence type="ECO:0000256" key="3">
    <source>
        <dbReference type="ARBA" id="ARBA00022692"/>
    </source>
</evidence>
<dbReference type="GeneTree" id="ENSGT00940000163835"/>
<feature type="domain" description="Ig-like" evidence="14">
    <location>
        <begin position="30"/>
        <end position="126"/>
    </location>
</feature>
<dbReference type="SUPFAM" id="SSF49899">
    <property type="entry name" value="Concanavalin A-like lectins/glucanases"/>
    <property type="match status" value="1"/>
</dbReference>
<dbReference type="Bgee" id="ENSPPAG00000043160">
    <property type="expression patterns" value="Expressed in heart and 6 other cell types or tissues"/>
</dbReference>
<keyword evidence="10" id="KW-0175">Coiled coil</keyword>
<dbReference type="Pfam" id="PF13765">
    <property type="entry name" value="PRY"/>
    <property type="match status" value="1"/>
</dbReference>
<evidence type="ECO:0000256" key="8">
    <source>
        <dbReference type="ARBA" id="ARBA00023180"/>
    </source>
</evidence>
<dbReference type="InterPro" id="IPR053896">
    <property type="entry name" value="BTN3A2-like_Ig-C"/>
</dbReference>
<dbReference type="PRINTS" id="PR01407">
    <property type="entry name" value="BUTYPHLNCDUF"/>
</dbReference>
<feature type="domain" description="B30.2/SPRY" evidence="13">
    <location>
        <begin position="307"/>
        <end position="500"/>
    </location>
</feature>
<evidence type="ECO:0008006" key="17">
    <source>
        <dbReference type="Google" id="ProtNLM"/>
    </source>
</evidence>
<evidence type="ECO:0000259" key="14">
    <source>
        <dbReference type="PROSITE" id="PS50835"/>
    </source>
</evidence>
<dbReference type="InterPro" id="IPR006574">
    <property type="entry name" value="PRY"/>
</dbReference>
<keyword evidence="8" id="KW-0325">Glycoprotein</keyword>
<evidence type="ECO:0000256" key="4">
    <source>
        <dbReference type="ARBA" id="ARBA00022729"/>
    </source>
</evidence>
<dbReference type="InterPro" id="IPR003879">
    <property type="entry name" value="Butyrophylin_SPRY"/>
</dbReference>
<comment type="similarity">
    <text evidence="2">Belongs to the immunoglobulin superfamily. BTN/MOG family.</text>
</comment>
<dbReference type="OMA" id="CIQDENS"/>
<keyword evidence="16" id="KW-1185">Reference proteome</keyword>
<dbReference type="FunFam" id="2.60.120.920:FF:000004">
    <property type="entry name" value="Butyrophilin subfamily 1 member A1"/>
    <property type="match status" value="1"/>
</dbReference>
<dbReference type="CDD" id="cd05713">
    <property type="entry name" value="IgV_MOG_like"/>
    <property type="match status" value="1"/>
</dbReference>
<evidence type="ECO:0000256" key="7">
    <source>
        <dbReference type="ARBA" id="ARBA00023157"/>
    </source>
</evidence>
<dbReference type="SUPFAM" id="SSF48726">
    <property type="entry name" value="Immunoglobulin"/>
    <property type="match status" value="2"/>
</dbReference>
<dbReference type="InterPro" id="IPR001870">
    <property type="entry name" value="B30.2/SPRY"/>
</dbReference>
<dbReference type="Proteomes" id="UP000240080">
    <property type="component" value="Chromosome 6"/>
</dbReference>
<dbReference type="EMBL" id="AJFE02010578">
    <property type="status" value="NOT_ANNOTATED_CDS"/>
    <property type="molecule type" value="Genomic_DNA"/>
</dbReference>
<dbReference type="GO" id="GO:0005102">
    <property type="term" value="F:signaling receptor binding"/>
    <property type="evidence" value="ECO:0007669"/>
    <property type="project" value="TreeGrafter"/>
</dbReference>
<dbReference type="GO" id="GO:0050852">
    <property type="term" value="P:T cell receptor signaling pathway"/>
    <property type="evidence" value="ECO:0007669"/>
    <property type="project" value="TreeGrafter"/>
</dbReference>
<feature type="transmembrane region" description="Helical" evidence="11">
    <location>
        <begin position="250"/>
        <end position="270"/>
    </location>
</feature>
<evidence type="ECO:0000313" key="16">
    <source>
        <dbReference type="Proteomes" id="UP000240080"/>
    </source>
</evidence>
<dbReference type="STRING" id="9597.ENSPPAP00000041078"/>
<keyword evidence="7" id="KW-1015">Disulfide bond</keyword>
<dbReference type="PROSITE" id="PS50188">
    <property type="entry name" value="B302_SPRY"/>
    <property type="match status" value="1"/>
</dbReference>
<dbReference type="GO" id="GO:0001817">
    <property type="term" value="P:regulation of cytokine production"/>
    <property type="evidence" value="ECO:0007669"/>
    <property type="project" value="TreeGrafter"/>
</dbReference>
<dbReference type="PROSITE" id="PS50835">
    <property type="entry name" value="IG_LIKE"/>
    <property type="match status" value="1"/>
</dbReference>
<evidence type="ECO:0000256" key="12">
    <source>
        <dbReference type="SAM" id="SignalP"/>
    </source>
</evidence>
<evidence type="ECO:0000256" key="5">
    <source>
        <dbReference type="ARBA" id="ARBA00022989"/>
    </source>
</evidence>
<reference evidence="15" key="2">
    <citation type="submission" date="2025-08" db="UniProtKB">
        <authorList>
            <consortium name="Ensembl"/>
        </authorList>
    </citation>
    <scope>IDENTIFICATION</scope>
</reference>